<evidence type="ECO:0000256" key="1">
    <source>
        <dbReference type="ARBA" id="ARBA00005278"/>
    </source>
</evidence>
<sequence>MRERYIKGEDINNVEIKASLDKNLVYIQSIFDKASDLVVKRFQIGINHPINVAIIYISGISEKKVINDNILKNLMVNSRKQNLKENITTTGIRNIILNTLLPVAGVTVKEHSDELIQALLKGKTILLVDNLSEGFSLSTKNEDSRGQEPETETVVRGPKEGFTEDYNTNISLIRRRIKTPDLKFEDFVVGRVSKTDVVIAYLQGVVEQSLVEEVRERIRRIDIDIINESANIEQLIEDDPYSPFPQINNTERPDGVASALNEGRIAIIIDGTPFVLLLPSVFIHFLQSVGDYYERFLFSNAIRLLRLLAFFTALLAPSVYVAITTYHQEMIPTPLLISIVASRTGVPFPSVLEALLMEISFEALREAGLRLPRPVGQAVSIVGALVIGEAAVQAGLVSRAMVIVVALTGIASFIIPAYNMGISIRLLRFPIMFLAGSFGMFGITFAFLALLIHLSSLRSFGIPYLSPITPINLSGLKDSIFKVPEWMKNKRSTFIVKEDKKRIRSNAKPGPSNKQGEDNA</sequence>
<keyword evidence="6" id="KW-1185">Reference proteome</keyword>
<evidence type="ECO:0000256" key="3">
    <source>
        <dbReference type="SAM" id="MobiDB-lite"/>
    </source>
</evidence>
<dbReference type="PANTHER" id="PTHR22550:SF5">
    <property type="entry name" value="LEUCINE ZIPPER PROTEIN 4"/>
    <property type="match status" value="1"/>
</dbReference>
<feature type="transmembrane region" description="Helical" evidence="4">
    <location>
        <begin position="375"/>
        <end position="394"/>
    </location>
</feature>
<gene>
    <name evidence="5" type="ORF">GM661_08015</name>
</gene>
<keyword evidence="2 4" id="KW-0472">Membrane</keyword>
<dbReference type="PIRSF" id="PIRSF005690">
    <property type="entry name" value="GerBA"/>
    <property type="match status" value="1"/>
</dbReference>
<feature type="region of interest" description="Disordered" evidence="3">
    <location>
        <begin position="499"/>
        <end position="520"/>
    </location>
</feature>
<dbReference type="EMBL" id="CP046640">
    <property type="protein sequence ID" value="QTL97929.1"/>
    <property type="molecule type" value="Genomic_DNA"/>
</dbReference>
<feature type="region of interest" description="Disordered" evidence="3">
    <location>
        <begin position="137"/>
        <end position="160"/>
    </location>
</feature>
<dbReference type="KEGG" id="ifn:GM661_08015"/>
<dbReference type="AlphaFoldDB" id="A0A8A7KEP3"/>
<dbReference type="Pfam" id="PF03323">
    <property type="entry name" value="GerA"/>
    <property type="match status" value="1"/>
</dbReference>
<keyword evidence="4" id="KW-1133">Transmembrane helix</keyword>
<keyword evidence="4" id="KW-0812">Transmembrane</keyword>
<dbReference type="RefSeq" id="WP_230869536.1">
    <property type="nucleotide sequence ID" value="NZ_CP046640.1"/>
</dbReference>
<evidence type="ECO:0000256" key="2">
    <source>
        <dbReference type="ARBA" id="ARBA00023136"/>
    </source>
</evidence>
<dbReference type="Proteomes" id="UP000665020">
    <property type="component" value="Chromosome"/>
</dbReference>
<comment type="similarity">
    <text evidence="1">Belongs to the GerABKA family.</text>
</comment>
<dbReference type="PANTHER" id="PTHR22550">
    <property type="entry name" value="SPORE GERMINATION PROTEIN"/>
    <property type="match status" value="1"/>
</dbReference>
<dbReference type="InterPro" id="IPR004995">
    <property type="entry name" value="Spore_Ger"/>
</dbReference>
<feature type="transmembrane region" description="Helical" evidence="4">
    <location>
        <begin position="304"/>
        <end position="323"/>
    </location>
</feature>
<name>A0A8A7KEP3_9FIRM</name>
<organism evidence="5 6">
    <name type="scientific">Iocasia fonsfrigidae</name>
    <dbReference type="NCBI Taxonomy" id="2682810"/>
    <lineage>
        <taxon>Bacteria</taxon>
        <taxon>Bacillati</taxon>
        <taxon>Bacillota</taxon>
        <taxon>Clostridia</taxon>
        <taxon>Halanaerobiales</taxon>
        <taxon>Halanaerobiaceae</taxon>
        <taxon>Iocasia</taxon>
    </lineage>
</organism>
<evidence type="ECO:0000313" key="6">
    <source>
        <dbReference type="Proteomes" id="UP000665020"/>
    </source>
</evidence>
<protein>
    <submittedName>
        <fullName evidence="5">Spore germination protein</fullName>
    </submittedName>
</protein>
<dbReference type="InterPro" id="IPR050768">
    <property type="entry name" value="UPF0353/GerABKA_families"/>
</dbReference>
<feature type="transmembrane region" description="Helical" evidence="4">
    <location>
        <begin position="431"/>
        <end position="454"/>
    </location>
</feature>
<accession>A0A8A7KEP3</accession>
<feature type="transmembrane region" description="Helical" evidence="4">
    <location>
        <begin position="400"/>
        <end position="419"/>
    </location>
</feature>
<evidence type="ECO:0000256" key="4">
    <source>
        <dbReference type="SAM" id="Phobius"/>
    </source>
</evidence>
<dbReference type="GO" id="GO:0016020">
    <property type="term" value="C:membrane"/>
    <property type="evidence" value="ECO:0007669"/>
    <property type="project" value="InterPro"/>
</dbReference>
<evidence type="ECO:0000313" key="5">
    <source>
        <dbReference type="EMBL" id="QTL97929.1"/>
    </source>
</evidence>
<proteinExistence type="inferred from homology"/>
<reference evidence="5" key="1">
    <citation type="submission" date="2019-12" db="EMBL/GenBank/DDBJ databases">
        <authorList>
            <person name="zhang j."/>
            <person name="sun C.M."/>
        </authorList>
    </citation>
    <scope>NUCLEOTIDE SEQUENCE</scope>
    <source>
        <strain evidence="5">NS-1</strain>
    </source>
</reference>
<dbReference type="GO" id="GO:0009847">
    <property type="term" value="P:spore germination"/>
    <property type="evidence" value="ECO:0007669"/>
    <property type="project" value="InterPro"/>
</dbReference>